<feature type="region of interest" description="Disordered" evidence="1">
    <location>
        <begin position="1"/>
        <end position="41"/>
    </location>
</feature>
<proteinExistence type="predicted"/>
<reference evidence="3" key="1">
    <citation type="journal article" date="2013" name="Nat. Genet.">
        <title>The Capsella rubella genome and the genomic consequences of rapid mating system evolution.</title>
        <authorList>
            <person name="Slotte T."/>
            <person name="Hazzouri K.M."/>
            <person name="Agren J.A."/>
            <person name="Koenig D."/>
            <person name="Maumus F."/>
            <person name="Guo Y.L."/>
            <person name="Steige K."/>
            <person name="Platts A.E."/>
            <person name="Escobar J.S."/>
            <person name="Newman L.K."/>
            <person name="Wang W."/>
            <person name="Mandakova T."/>
            <person name="Vello E."/>
            <person name="Smith L.M."/>
            <person name="Henz S.R."/>
            <person name="Steffen J."/>
            <person name="Takuno S."/>
            <person name="Brandvain Y."/>
            <person name="Coop G."/>
            <person name="Andolfatto P."/>
            <person name="Hu T.T."/>
            <person name="Blanchette M."/>
            <person name="Clark R.M."/>
            <person name="Quesneville H."/>
            <person name="Nordborg M."/>
            <person name="Gaut B.S."/>
            <person name="Lysak M.A."/>
            <person name="Jenkins J."/>
            <person name="Grimwood J."/>
            <person name="Chapman J."/>
            <person name="Prochnik S."/>
            <person name="Shu S."/>
            <person name="Rokhsar D."/>
            <person name="Schmutz J."/>
            <person name="Weigel D."/>
            <person name="Wright S.I."/>
        </authorList>
    </citation>
    <scope>NUCLEOTIDE SEQUENCE [LARGE SCALE GENOMIC DNA]</scope>
    <source>
        <strain evidence="3">cv. Monte Gargano</strain>
    </source>
</reference>
<dbReference type="Proteomes" id="UP000029121">
    <property type="component" value="Unassembled WGS sequence"/>
</dbReference>
<feature type="compositionally biased region" description="Basic and acidic residues" evidence="1">
    <location>
        <begin position="20"/>
        <end position="41"/>
    </location>
</feature>
<name>R0GPL5_9BRAS</name>
<evidence type="ECO:0000313" key="3">
    <source>
        <dbReference type="Proteomes" id="UP000029121"/>
    </source>
</evidence>
<dbReference type="AlphaFoldDB" id="R0GPL5"/>
<feature type="region of interest" description="Disordered" evidence="1">
    <location>
        <begin position="198"/>
        <end position="227"/>
    </location>
</feature>
<keyword evidence="3" id="KW-1185">Reference proteome</keyword>
<gene>
    <name evidence="2" type="ORF">CARUB_v10007433mg</name>
</gene>
<dbReference type="EMBL" id="KB870811">
    <property type="protein sequence ID" value="EOA18819.1"/>
    <property type="molecule type" value="Genomic_DNA"/>
</dbReference>
<accession>R0GPL5</accession>
<feature type="region of interest" description="Disordered" evidence="1">
    <location>
        <begin position="53"/>
        <end position="103"/>
    </location>
</feature>
<feature type="compositionally biased region" description="Low complexity" evidence="1">
    <location>
        <begin position="213"/>
        <end position="225"/>
    </location>
</feature>
<organism evidence="2 3">
    <name type="scientific">Capsella rubella</name>
    <dbReference type="NCBI Taxonomy" id="81985"/>
    <lineage>
        <taxon>Eukaryota</taxon>
        <taxon>Viridiplantae</taxon>
        <taxon>Streptophyta</taxon>
        <taxon>Embryophyta</taxon>
        <taxon>Tracheophyta</taxon>
        <taxon>Spermatophyta</taxon>
        <taxon>Magnoliopsida</taxon>
        <taxon>eudicotyledons</taxon>
        <taxon>Gunneridae</taxon>
        <taxon>Pentapetalae</taxon>
        <taxon>rosids</taxon>
        <taxon>malvids</taxon>
        <taxon>Brassicales</taxon>
        <taxon>Brassicaceae</taxon>
        <taxon>Camelineae</taxon>
        <taxon>Capsella</taxon>
    </lineage>
</organism>
<feature type="compositionally biased region" description="Basic and acidic residues" evidence="1">
    <location>
        <begin position="66"/>
        <end position="97"/>
    </location>
</feature>
<evidence type="ECO:0000256" key="1">
    <source>
        <dbReference type="SAM" id="MobiDB-lite"/>
    </source>
</evidence>
<feature type="region of interest" description="Disordered" evidence="1">
    <location>
        <begin position="271"/>
        <end position="294"/>
    </location>
</feature>
<evidence type="ECO:0000313" key="2">
    <source>
        <dbReference type="EMBL" id="EOA18819.1"/>
    </source>
</evidence>
<sequence>MGCGKSKHDVVTGNTTKIRKPLEADQSVKGKESETIKRQESCRCRKNNDISDVVSGEAGVENITKNPEEKQDEGGYEEKTAVEMTTNDDKTPEDKETTTTLSPVEAVAAIVPENITTEENVNDVNESVSPVVDELQKGVTFILVFDLTEDNDIETVVEEEKSIEDNIDGGVDTQVPSTEVEEPKPDVEIPVTTEVEARDISTTENEEIEATETETAVAENETVTAENDETVEIENEEIIAVENDETTVAENETVTAENDETVEIENEEIATAENSETAAAENDGTAAAEDVVEV</sequence>
<feature type="compositionally biased region" description="Basic and acidic residues" evidence="1">
    <location>
        <begin position="1"/>
        <end position="10"/>
    </location>
</feature>
<protein>
    <submittedName>
        <fullName evidence="2">Uncharacterized protein</fullName>
    </submittedName>
</protein>